<keyword evidence="2" id="KW-1185">Reference proteome</keyword>
<dbReference type="EMBL" id="BMEV01000065">
    <property type="protein sequence ID" value="GFZ86032.1"/>
    <property type="molecule type" value="Genomic_DNA"/>
</dbReference>
<accession>A0A8J2TSX8</accession>
<evidence type="ECO:0000313" key="1">
    <source>
        <dbReference type="EMBL" id="GFZ86032.1"/>
    </source>
</evidence>
<dbReference type="RefSeq" id="WP_188393005.1">
    <property type="nucleotide sequence ID" value="NZ_BMEV01000065.1"/>
</dbReference>
<dbReference type="AlphaFoldDB" id="A0A8J2TSX8"/>
<comment type="caution">
    <text evidence="1">The sequence shown here is derived from an EMBL/GenBank/DDBJ whole genome shotgun (WGS) entry which is preliminary data.</text>
</comment>
<gene>
    <name evidence="1" type="ORF">GCM10010978_27600</name>
</gene>
<dbReference type="InterPro" id="IPR035903">
    <property type="entry name" value="HesB-like_dom_sf"/>
</dbReference>
<reference evidence="1" key="2">
    <citation type="submission" date="2020-09" db="EMBL/GenBank/DDBJ databases">
        <authorList>
            <person name="Sun Q."/>
            <person name="Zhou Y."/>
        </authorList>
    </citation>
    <scope>NUCLEOTIDE SEQUENCE</scope>
    <source>
        <strain evidence="1">CGMCC 1.12360</strain>
    </source>
</reference>
<protein>
    <recommendedName>
        <fullName evidence="3">Iron-sulfur cluster biosynthesis protein</fullName>
    </recommendedName>
</protein>
<sequence>MKITISEEANRWFIEEMGLEKGDKVRFFGKLYGKTDVHDNFSVGMRLDEPEDILTQIELDGITYFIDKRDEWFFSGYDFEITYDKENDDVIYRFVASN</sequence>
<name>A0A8J2TSX8_9BACI</name>
<dbReference type="Proteomes" id="UP000602050">
    <property type="component" value="Unassembled WGS sequence"/>
</dbReference>
<reference evidence="1" key="1">
    <citation type="journal article" date="2014" name="Int. J. Syst. Evol. Microbiol.">
        <title>Complete genome sequence of Corynebacterium casei LMG S-19264T (=DSM 44701T), isolated from a smear-ripened cheese.</title>
        <authorList>
            <consortium name="US DOE Joint Genome Institute (JGI-PGF)"/>
            <person name="Walter F."/>
            <person name="Albersmeier A."/>
            <person name="Kalinowski J."/>
            <person name="Ruckert C."/>
        </authorList>
    </citation>
    <scope>NUCLEOTIDE SEQUENCE</scope>
    <source>
        <strain evidence="1">CGMCC 1.12360</strain>
    </source>
</reference>
<evidence type="ECO:0008006" key="3">
    <source>
        <dbReference type="Google" id="ProtNLM"/>
    </source>
</evidence>
<proteinExistence type="predicted"/>
<dbReference type="SUPFAM" id="SSF89360">
    <property type="entry name" value="HesB-like domain"/>
    <property type="match status" value="1"/>
</dbReference>
<organism evidence="1 2">
    <name type="scientific">Compostibacillus humi</name>
    <dbReference type="NCBI Taxonomy" id="1245525"/>
    <lineage>
        <taxon>Bacteria</taxon>
        <taxon>Bacillati</taxon>
        <taxon>Bacillota</taxon>
        <taxon>Bacilli</taxon>
        <taxon>Bacillales</taxon>
        <taxon>Bacillaceae</taxon>
        <taxon>Compostibacillus</taxon>
    </lineage>
</organism>
<evidence type="ECO:0000313" key="2">
    <source>
        <dbReference type="Proteomes" id="UP000602050"/>
    </source>
</evidence>